<feature type="compositionally biased region" description="Low complexity" evidence="4">
    <location>
        <begin position="63"/>
        <end position="79"/>
    </location>
</feature>
<keyword evidence="10" id="KW-1185">Reference proteome</keyword>
<evidence type="ECO:0000259" key="8">
    <source>
        <dbReference type="Pfam" id="PF23354"/>
    </source>
</evidence>
<comment type="subcellular location">
    <subcellularLocation>
        <location evidence="1">Nucleus</location>
    </subcellularLocation>
</comment>
<organism evidence="9 10">
    <name type="scientific">Sporothrix curviconia</name>
    <dbReference type="NCBI Taxonomy" id="1260050"/>
    <lineage>
        <taxon>Eukaryota</taxon>
        <taxon>Fungi</taxon>
        <taxon>Dikarya</taxon>
        <taxon>Ascomycota</taxon>
        <taxon>Pezizomycotina</taxon>
        <taxon>Sordariomycetes</taxon>
        <taxon>Sordariomycetidae</taxon>
        <taxon>Ophiostomatales</taxon>
        <taxon>Ophiostomataceae</taxon>
        <taxon>Sporothrix</taxon>
    </lineage>
</organism>
<feature type="domain" description="Nucleoporin nup120-like HEAT repeat" evidence="7">
    <location>
        <begin position="998"/>
        <end position="1193"/>
    </location>
</feature>
<dbReference type="Pfam" id="PF11715">
    <property type="entry name" value="Beta-prop_Nup120_160"/>
    <property type="match status" value="1"/>
</dbReference>
<dbReference type="InterPro" id="IPR021717">
    <property type="entry name" value="Nucleoporin_Nup160"/>
</dbReference>
<comment type="caution">
    <text evidence="9">The sequence shown here is derived from an EMBL/GenBank/DDBJ whole genome shotgun (WGS) entry which is preliminary data.</text>
</comment>
<accession>A0ABP0B4F1</accession>
<dbReference type="PANTHER" id="PTHR21286">
    <property type="entry name" value="NUCLEAR PORE COMPLEX PROTEIN NUP160"/>
    <property type="match status" value="1"/>
</dbReference>
<evidence type="ECO:0000256" key="2">
    <source>
        <dbReference type="ARBA" id="ARBA00022448"/>
    </source>
</evidence>
<evidence type="ECO:0000313" key="9">
    <source>
        <dbReference type="EMBL" id="CAK7214419.1"/>
    </source>
</evidence>
<evidence type="ECO:0000256" key="1">
    <source>
        <dbReference type="ARBA" id="ARBA00004123"/>
    </source>
</evidence>
<dbReference type="InterPro" id="IPR048884">
    <property type="entry name" value="Nup120_helical"/>
</dbReference>
<dbReference type="Pfam" id="PF23354">
    <property type="entry name" value="TPR_NUP160_120_M"/>
    <property type="match status" value="1"/>
</dbReference>
<sequence>MSSRELFYAYKETRVSLEPASPATVVHAQVPAANGGSGRRLTGRLVGGSGASTSSITRSIGHSNLSSSSVTSLAGSGDSNTFTEEERFFRAKNLASESGIFHRRHHDAPRSFLWRVLEGGHVLSIRAVDVAKHQQDGPGLSALAAASSASQASLDAPLTLYLHFSKPVRPGCIALADPPQHDALVVFVLDESFYLHHLQLRPDVFRKRAFANEADLGEAWQPYLSATFNFKQPRRLVAVSANELVAALHDGGLIIFRRDPRHHDHDAASSPSSSSSPSSLSWKESFHSPVGLIQGLRSILPFQGGPTVKYEGTNLEITAAASAVTSTLVLGSDTAAARGGGSASFFFSICLDHRLRVWNVERGEICYTGDILGLAREPHELGKWTIDPSQTNLLRVVNLANQPGTAIVVTYSPVGAGAFKFWTATTSAALDSNGNPVSVGSGAGGARVEVLPLDSAPEPLLPPTPSAADVWTLADFAVSHTAPRKLSLWMLWKNNLIYRVMTMEADIDSVASDWQGNWTGVHTESGAPTAQTSGPCDPTDAAEKWLDLIFFPGRFSRATLETALAMYERGLGATKDKTGKRGLSSTTTTTTTNTTAVSTAASASGLIESICSVLGSTATLERGSSGAMDYDLFRSASEIQWRRFYRLLVELDKQRGEALALALDPELGLAWVVCTDCLAVARECSGLERVYHNAPSSSGRLPDKYANVSRLLAAGATFVDSFSDGMLQTSEAALRAELFDDASSKTDEERVQSLGDKAGFWRHLTEDECAQVVDILGDNFEDVTEATYRTLFSLFDDVVQQQLQGGHDMRYPFTQFGQKLVVRGIQDTAELFWQILFRQLILLVHMEFELEDDHIALRSRVDVGQVYARLIDALKRLELVKWLSRTEFSVALKRSERESLSGSFSGASGSVSGSFSVASGSFSAGSVAGGSGSGGGGGAAAAADENATQIITALAGSVGHLLGLGELAGSVSLSSLLTDIIVDVCSARSTIELDPAMIQCMLLKRGRPDLSLQLGAFASDDAFSTYVQGRTFLALRNYDTAALHFQKAAVGLSTVVRHPPRHSAGLIDDTEWHLFYSGLPNYYAHIVSLFDRQKAYAHVIDFARLSLQFVRSKANRLAVGIESNGSQQQSSGKGGGSKGGAAGSRHGSFGAGDPAAEAADLASTRTEMLSRLFTAAMTLSRFDAAHSALLSMGQPFPPSSSSSLSSSSLSSNASGVALQRSGLRHLVEKMSETGQVAALLALPFPGSLRDAVDDVLEQKCSAAKEVVRGTPWHHVLYSWRVAHNDYRGAASVLLDQLHKLQQAGEGDKFLTTAASASLSFDPSTSSDQLGSDDVLDTPVTRQYLRLINTLSCVDPKQAWIYTEDPLAAGYSKTTAMTTTTTTTTLGQQHEAIPSVEKHDDDVGDGYARDTQPASQGSKKNDGNSNSRSNSNPMASFLKKAAAAQRPPWRKVVTLADLRKQYQAELDRVAAIQNNQFAFGAEAGDADDITMGDS</sequence>
<feature type="region of interest" description="Disordered" evidence="4">
    <location>
        <begin position="36"/>
        <end position="79"/>
    </location>
</feature>
<feature type="region of interest" description="Disordered" evidence="4">
    <location>
        <begin position="1381"/>
        <end position="1432"/>
    </location>
</feature>
<feature type="domain" description="NUP160 middle TPR" evidence="8">
    <location>
        <begin position="1209"/>
        <end position="1318"/>
    </location>
</feature>
<keyword evidence="2" id="KW-0813">Transport</keyword>
<evidence type="ECO:0000259" key="7">
    <source>
        <dbReference type="Pfam" id="PF23300"/>
    </source>
</evidence>
<dbReference type="Pfam" id="PF21486">
    <property type="entry name" value="NUP120_helical"/>
    <property type="match status" value="1"/>
</dbReference>
<feature type="compositionally biased region" description="Low complexity" evidence="4">
    <location>
        <begin position="1422"/>
        <end position="1431"/>
    </location>
</feature>
<dbReference type="InterPro" id="IPR059141">
    <property type="entry name" value="Beta-prop_Nup120_160"/>
</dbReference>
<dbReference type="InterPro" id="IPR056535">
    <property type="entry name" value="TPR_NUP160_M"/>
</dbReference>
<evidence type="ECO:0000256" key="3">
    <source>
        <dbReference type="ARBA" id="ARBA00023242"/>
    </source>
</evidence>
<protein>
    <submittedName>
        <fullName evidence="9">Uncharacterized protein</fullName>
    </submittedName>
</protein>
<evidence type="ECO:0000259" key="6">
    <source>
        <dbReference type="Pfam" id="PF21486"/>
    </source>
</evidence>
<evidence type="ECO:0000256" key="4">
    <source>
        <dbReference type="SAM" id="MobiDB-lite"/>
    </source>
</evidence>
<gene>
    <name evidence="9" type="ORF">SCUCBS95973_002140</name>
</gene>
<dbReference type="InterPro" id="IPR056548">
    <property type="entry name" value="HEAT_Nup120"/>
</dbReference>
<keyword evidence="3" id="KW-0539">Nucleus</keyword>
<feature type="compositionally biased region" description="Polar residues" evidence="4">
    <location>
        <begin position="51"/>
        <end position="62"/>
    </location>
</feature>
<feature type="domain" description="Nucleoporin Nup120 helical" evidence="6">
    <location>
        <begin position="734"/>
        <end position="870"/>
    </location>
</feature>
<proteinExistence type="predicted"/>
<dbReference type="Proteomes" id="UP001642405">
    <property type="component" value="Unassembled WGS sequence"/>
</dbReference>
<feature type="compositionally biased region" description="Gly residues" evidence="4">
    <location>
        <begin position="1132"/>
        <end position="1142"/>
    </location>
</feature>
<feature type="region of interest" description="Disordered" evidence="4">
    <location>
        <begin position="1121"/>
        <end position="1155"/>
    </location>
</feature>
<evidence type="ECO:0000313" key="10">
    <source>
        <dbReference type="Proteomes" id="UP001642405"/>
    </source>
</evidence>
<reference evidence="9 10" key="1">
    <citation type="submission" date="2024-01" db="EMBL/GenBank/DDBJ databases">
        <authorList>
            <person name="Allen C."/>
            <person name="Tagirdzhanova G."/>
        </authorList>
    </citation>
    <scope>NUCLEOTIDE SEQUENCE [LARGE SCALE GENOMIC DNA]</scope>
</reference>
<feature type="domain" description="Nucleoporin Nup120/160 beta-propeller" evidence="5">
    <location>
        <begin position="110"/>
        <end position="688"/>
    </location>
</feature>
<dbReference type="PANTHER" id="PTHR21286:SF0">
    <property type="entry name" value="NUCLEAR PORE COMPLEX PROTEIN NUP160"/>
    <property type="match status" value="1"/>
</dbReference>
<dbReference type="EMBL" id="CAWUHB010000008">
    <property type="protein sequence ID" value="CAK7214419.1"/>
    <property type="molecule type" value="Genomic_DNA"/>
</dbReference>
<name>A0ABP0B4F1_9PEZI</name>
<evidence type="ECO:0000259" key="5">
    <source>
        <dbReference type="Pfam" id="PF11715"/>
    </source>
</evidence>
<dbReference type="Pfam" id="PF23300">
    <property type="entry name" value="HEAT_Nup120"/>
    <property type="match status" value="1"/>
</dbReference>